<reference evidence="1" key="1">
    <citation type="submission" date="2021-01" db="EMBL/GenBank/DDBJ databases">
        <authorList>
            <person name="Kaushik A."/>
        </authorList>
    </citation>
    <scope>NUCLEOTIDE SEQUENCE</scope>
    <source>
        <strain evidence="1">AG6-10EEA</strain>
    </source>
</reference>
<dbReference type="EMBL" id="CAJMXA010003542">
    <property type="protein sequence ID" value="CAE6501929.1"/>
    <property type="molecule type" value="Genomic_DNA"/>
</dbReference>
<gene>
    <name evidence="1" type="ORF">RDB_LOCUS113756</name>
</gene>
<evidence type="ECO:0000313" key="1">
    <source>
        <dbReference type="EMBL" id="CAE6501929.1"/>
    </source>
</evidence>
<sequence length="191" mass="21197">APDTDNLTALSNTFQSPWSLRTPSHSAHHLSITLIQAPGLSHHSLDCVTTRKQGTVLPCSRTSYDPGPACRRETLQSRDDCATQRVDDWTSCEHLILYYSQRARGLLAIQYPARSGPLSIKFVGLWFGGQSVGTSLAHSALLMHRLFYLHGIPVAESRLCGFLKRKRLDIQLYGLPAPTHLPLGLAWPTRD</sequence>
<comment type="caution">
    <text evidence="1">The sequence shown here is derived from an EMBL/GenBank/DDBJ whole genome shotgun (WGS) entry which is preliminary data.</text>
</comment>
<feature type="non-terminal residue" evidence="1">
    <location>
        <position position="1"/>
    </location>
</feature>
<accession>A0A8H3CVB6</accession>
<evidence type="ECO:0000313" key="2">
    <source>
        <dbReference type="Proteomes" id="UP000663853"/>
    </source>
</evidence>
<dbReference type="Proteomes" id="UP000663853">
    <property type="component" value="Unassembled WGS sequence"/>
</dbReference>
<name>A0A8H3CVB6_9AGAM</name>
<organism evidence="1 2">
    <name type="scientific">Rhizoctonia solani</name>
    <dbReference type="NCBI Taxonomy" id="456999"/>
    <lineage>
        <taxon>Eukaryota</taxon>
        <taxon>Fungi</taxon>
        <taxon>Dikarya</taxon>
        <taxon>Basidiomycota</taxon>
        <taxon>Agaricomycotina</taxon>
        <taxon>Agaricomycetes</taxon>
        <taxon>Cantharellales</taxon>
        <taxon>Ceratobasidiaceae</taxon>
        <taxon>Rhizoctonia</taxon>
    </lineage>
</organism>
<dbReference type="AlphaFoldDB" id="A0A8H3CVB6"/>
<proteinExistence type="predicted"/>
<protein>
    <submittedName>
        <fullName evidence="1">Uncharacterized protein</fullName>
    </submittedName>
</protein>